<evidence type="ECO:0000313" key="4">
    <source>
        <dbReference type="EMBL" id="KAK6628285.1"/>
    </source>
</evidence>
<dbReference type="GO" id="GO:0005509">
    <property type="term" value="F:calcium ion binding"/>
    <property type="evidence" value="ECO:0007669"/>
    <property type="project" value="InterPro"/>
</dbReference>
<dbReference type="GO" id="GO:0050482">
    <property type="term" value="P:arachidonate secretion"/>
    <property type="evidence" value="ECO:0007669"/>
    <property type="project" value="InterPro"/>
</dbReference>
<dbReference type="Gene3D" id="1.20.90.10">
    <property type="entry name" value="Phospholipase A2 domain"/>
    <property type="match status" value="1"/>
</dbReference>
<dbReference type="GO" id="GO:0005576">
    <property type="term" value="C:extracellular region"/>
    <property type="evidence" value="ECO:0007669"/>
    <property type="project" value="UniProtKB-SubCell"/>
</dbReference>
<dbReference type="EMBL" id="JAWJWE010000036">
    <property type="protein sequence ID" value="KAK6628285.1"/>
    <property type="molecule type" value="Genomic_DNA"/>
</dbReference>
<keyword evidence="5" id="KW-1185">Reference proteome</keyword>
<dbReference type="EMBL" id="JAWJWF010000045">
    <property type="protein sequence ID" value="KAK6628007.1"/>
    <property type="molecule type" value="Genomic_DNA"/>
</dbReference>
<dbReference type="Pfam" id="PF06951">
    <property type="entry name" value="PLA2G12"/>
    <property type="match status" value="1"/>
</dbReference>
<keyword evidence="2" id="KW-0964">Secreted</keyword>
<comment type="caution">
    <text evidence="4">The sequence shown here is derived from an EMBL/GenBank/DDBJ whole genome shotgun (WGS) entry which is preliminary data.</text>
</comment>
<dbReference type="GO" id="GO:0004623">
    <property type="term" value="F:phospholipase A2 activity"/>
    <property type="evidence" value="ECO:0007669"/>
    <property type="project" value="InterPro"/>
</dbReference>
<proteinExistence type="predicted"/>
<evidence type="ECO:0000313" key="3">
    <source>
        <dbReference type="EMBL" id="KAK6628007.1"/>
    </source>
</evidence>
<comment type="subcellular location">
    <subcellularLocation>
        <location evidence="1">Secreted</location>
    </subcellularLocation>
</comment>
<evidence type="ECO:0008006" key="7">
    <source>
        <dbReference type="Google" id="ProtNLM"/>
    </source>
</evidence>
<dbReference type="AlphaFoldDB" id="A0AAN8P1V5"/>
<evidence type="ECO:0000256" key="1">
    <source>
        <dbReference type="ARBA" id="ARBA00004613"/>
    </source>
</evidence>
<organism evidence="4 6">
    <name type="scientific">Polyplax serrata</name>
    <name type="common">Common mouse louse</name>
    <dbReference type="NCBI Taxonomy" id="468196"/>
    <lineage>
        <taxon>Eukaryota</taxon>
        <taxon>Metazoa</taxon>
        <taxon>Ecdysozoa</taxon>
        <taxon>Arthropoda</taxon>
        <taxon>Hexapoda</taxon>
        <taxon>Insecta</taxon>
        <taxon>Pterygota</taxon>
        <taxon>Neoptera</taxon>
        <taxon>Paraneoptera</taxon>
        <taxon>Psocodea</taxon>
        <taxon>Troctomorpha</taxon>
        <taxon>Phthiraptera</taxon>
        <taxon>Anoplura</taxon>
        <taxon>Polyplacidae</taxon>
        <taxon>Polyplax</taxon>
    </lineage>
</organism>
<dbReference type="InterPro" id="IPR010711">
    <property type="entry name" value="PLA2G12"/>
</dbReference>
<evidence type="ECO:0000256" key="2">
    <source>
        <dbReference type="ARBA" id="ARBA00022525"/>
    </source>
</evidence>
<dbReference type="SUPFAM" id="SSF48619">
    <property type="entry name" value="Phospholipase A2, PLA2"/>
    <property type="match status" value="1"/>
</dbReference>
<dbReference type="Proteomes" id="UP001359485">
    <property type="component" value="Unassembled WGS sequence"/>
</dbReference>
<dbReference type="PANTHER" id="PTHR12824">
    <property type="entry name" value="GROUP XII SECRETORY PHOSPHOLIPASE A2 FAMILY MEMBER"/>
    <property type="match status" value="1"/>
</dbReference>
<reference evidence="4 6" key="1">
    <citation type="submission" date="2023-10" db="EMBL/GenBank/DDBJ databases">
        <title>Genomes of two closely related lineages of the louse Polyplax serrata with different host specificities.</title>
        <authorList>
            <person name="Martinu J."/>
            <person name="Tarabai H."/>
            <person name="Stefka J."/>
            <person name="Hypsa V."/>
        </authorList>
    </citation>
    <scope>NUCLEOTIDE SEQUENCE [LARGE SCALE GENOMIC DNA]</scope>
    <source>
        <strain evidence="3">98ZLc_SE</strain>
        <strain evidence="4">HR10_N</strain>
    </source>
</reference>
<dbReference type="InterPro" id="IPR033113">
    <property type="entry name" value="PLA2_histidine"/>
</dbReference>
<dbReference type="InterPro" id="IPR036444">
    <property type="entry name" value="PLipase_A2_dom_sf"/>
</dbReference>
<name>A0AAN8P1V5_POLSC</name>
<dbReference type="Proteomes" id="UP001372834">
    <property type="component" value="Unassembled WGS sequence"/>
</dbReference>
<dbReference type="GO" id="GO:0006644">
    <property type="term" value="P:phospholipid metabolic process"/>
    <property type="evidence" value="ECO:0007669"/>
    <property type="project" value="InterPro"/>
</dbReference>
<dbReference type="PANTHER" id="PTHR12824:SF8">
    <property type="entry name" value="GXIVSPLA2, ISOFORM A"/>
    <property type="match status" value="1"/>
</dbReference>
<sequence length="201" mass="22169">MEIPKMKILIYALTFLGYAWSGYGSGLLGNLRDAVLAAENFFGNFLENAIDIVKKLNEGYRVLDASGDKCKFSCPSGEMPVKNRYHKPSSNGCGTDLLKLKISEYIPSLDMTQCCNEHDLCYDTCNNPKKNCDELFKNCLYRLCDNASKVDTLAKACKVAASMVSGSMTLGCKSYLESQKNACYCSNSSDKKRKFTAGGEL</sequence>
<gene>
    <name evidence="4" type="ORF">RUM43_002097</name>
    <name evidence="3" type="ORF">RUM44_010489</name>
</gene>
<dbReference type="PROSITE" id="PS00118">
    <property type="entry name" value="PA2_HIS"/>
    <property type="match status" value="1"/>
</dbReference>
<protein>
    <recommendedName>
        <fullName evidence="7">Group XIIA secretory phospholipase A2</fullName>
    </recommendedName>
</protein>
<accession>A0AAN8P1V5</accession>
<dbReference type="GO" id="GO:0016042">
    <property type="term" value="P:lipid catabolic process"/>
    <property type="evidence" value="ECO:0007669"/>
    <property type="project" value="InterPro"/>
</dbReference>
<evidence type="ECO:0000313" key="5">
    <source>
        <dbReference type="Proteomes" id="UP001359485"/>
    </source>
</evidence>
<evidence type="ECO:0000313" key="6">
    <source>
        <dbReference type="Proteomes" id="UP001372834"/>
    </source>
</evidence>